<reference evidence="2 3" key="1">
    <citation type="submission" date="2013-10" db="EMBL/GenBank/DDBJ databases">
        <authorList>
            <consortium name="International Citrus Genome Consortium"/>
            <person name="Jenkins J."/>
            <person name="Schmutz J."/>
            <person name="Prochnik S."/>
            <person name="Rokhsar D."/>
            <person name="Gmitter F."/>
            <person name="Ollitrault P."/>
            <person name="Machado M."/>
            <person name="Talon M."/>
            <person name="Wincker P."/>
            <person name="Jaillon O."/>
            <person name="Morgante M."/>
        </authorList>
    </citation>
    <scope>NUCLEOTIDE SEQUENCE</scope>
    <source>
        <strain evidence="3">cv. Clemenules</strain>
    </source>
</reference>
<keyword evidence="1" id="KW-1133">Transmembrane helix</keyword>
<dbReference type="InParanoid" id="V4U111"/>
<dbReference type="Gramene" id="ESR59577">
    <property type="protein sequence ID" value="ESR59577"/>
    <property type="gene ID" value="CICLE_v10017369mg"/>
</dbReference>
<dbReference type="AlphaFoldDB" id="V4U111"/>
<protein>
    <submittedName>
        <fullName evidence="2">Uncharacterized protein</fullName>
    </submittedName>
</protein>
<feature type="transmembrane region" description="Helical" evidence="1">
    <location>
        <begin position="12"/>
        <end position="30"/>
    </location>
</feature>
<keyword evidence="1" id="KW-0812">Transmembrane</keyword>
<accession>V4U111</accession>
<evidence type="ECO:0000256" key="1">
    <source>
        <dbReference type="SAM" id="Phobius"/>
    </source>
</evidence>
<sequence length="75" mass="8912">MPVWKVTSLYAWQSYFFINLFFSMYLRWCLGQALNVRRFLSDKLKGLDKLRANRISKLLIREKTNGLALHNAPFT</sequence>
<name>V4U111_CITCL</name>
<keyword evidence="3" id="KW-1185">Reference proteome</keyword>
<proteinExistence type="predicted"/>
<gene>
    <name evidence="2" type="ORF">CICLE_v10017369mg</name>
</gene>
<keyword evidence="1" id="KW-0472">Membrane</keyword>
<organism evidence="2 3">
    <name type="scientific">Citrus clementina</name>
    <name type="common">Clementine</name>
    <name type="synonym">Citrus deliciosa x Citrus sinensis</name>
    <dbReference type="NCBI Taxonomy" id="85681"/>
    <lineage>
        <taxon>Eukaryota</taxon>
        <taxon>Viridiplantae</taxon>
        <taxon>Streptophyta</taxon>
        <taxon>Embryophyta</taxon>
        <taxon>Tracheophyta</taxon>
        <taxon>Spermatophyta</taxon>
        <taxon>Magnoliopsida</taxon>
        <taxon>eudicotyledons</taxon>
        <taxon>Gunneridae</taxon>
        <taxon>Pentapetalae</taxon>
        <taxon>rosids</taxon>
        <taxon>malvids</taxon>
        <taxon>Sapindales</taxon>
        <taxon>Rutaceae</taxon>
        <taxon>Aurantioideae</taxon>
        <taxon>Citrus</taxon>
    </lineage>
</organism>
<dbReference type="EMBL" id="KI536312">
    <property type="protein sequence ID" value="ESR59577.1"/>
    <property type="molecule type" value="Genomic_DNA"/>
</dbReference>
<dbReference type="Proteomes" id="UP000030687">
    <property type="component" value="Unassembled WGS sequence"/>
</dbReference>
<evidence type="ECO:0000313" key="2">
    <source>
        <dbReference type="EMBL" id="ESR59577.1"/>
    </source>
</evidence>
<dbReference type="KEGG" id="cic:CICLE_v10017369mg"/>
<evidence type="ECO:0000313" key="3">
    <source>
        <dbReference type="Proteomes" id="UP000030687"/>
    </source>
</evidence>